<evidence type="ECO:0000313" key="3">
    <source>
        <dbReference type="Proteomes" id="UP000029736"/>
    </source>
</evidence>
<dbReference type="AlphaFoldDB" id="A0A098SAP1"/>
<name>A0A098SAP1_9BACT</name>
<dbReference type="EMBL" id="JPOS01000020">
    <property type="protein sequence ID" value="KGE88152.1"/>
    <property type="molecule type" value="Genomic_DNA"/>
</dbReference>
<accession>A0A098SAP1</accession>
<feature type="compositionally biased region" description="Basic and acidic residues" evidence="1">
    <location>
        <begin position="1"/>
        <end position="13"/>
    </location>
</feature>
<dbReference type="Proteomes" id="UP000029736">
    <property type="component" value="Unassembled WGS sequence"/>
</dbReference>
<protein>
    <submittedName>
        <fullName evidence="2">Uncharacterized protein</fullName>
    </submittedName>
</protein>
<evidence type="ECO:0000256" key="1">
    <source>
        <dbReference type="SAM" id="MobiDB-lite"/>
    </source>
</evidence>
<sequence length="82" mass="9805">MEEKRRENREKVEKRRCKEKSPPSNVRREAIPKTDLSINLKNGSCESHTIQSPKSLQLIMRCVYRFTESNFKSFNLFQEKFP</sequence>
<proteinExistence type="predicted"/>
<gene>
    <name evidence="2" type="ORF">IX84_10000</name>
</gene>
<reference evidence="2 3" key="1">
    <citation type="journal article" date="2014" name="Int. J. Syst. Evol. Microbiol.">
        <title>Phaeodactylibacter xiamenensis gen. nov., sp. nov., a member of the family Saprospiraceae isolated from the marine alga Phaeodactylum tricornutum.</title>
        <authorList>
            <person name="Chen Z.Jr."/>
            <person name="Lei X."/>
            <person name="Lai Q."/>
            <person name="Li Y."/>
            <person name="Zhang B."/>
            <person name="Zhang J."/>
            <person name="Zhang H."/>
            <person name="Yang L."/>
            <person name="Zheng W."/>
            <person name="Tian Y."/>
            <person name="Yu Z."/>
            <person name="Xu H.Jr."/>
            <person name="Zheng T."/>
        </authorList>
    </citation>
    <scope>NUCLEOTIDE SEQUENCE [LARGE SCALE GENOMIC DNA]</scope>
    <source>
        <strain evidence="2 3">KD52</strain>
    </source>
</reference>
<keyword evidence="3" id="KW-1185">Reference proteome</keyword>
<organism evidence="2 3">
    <name type="scientific">Phaeodactylibacter xiamenensis</name>
    <dbReference type="NCBI Taxonomy" id="1524460"/>
    <lineage>
        <taxon>Bacteria</taxon>
        <taxon>Pseudomonadati</taxon>
        <taxon>Bacteroidota</taxon>
        <taxon>Saprospiria</taxon>
        <taxon>Saprospirales</taxon>
        <taxon>Haliscomenobacteraceae</taxon>
        <taxon>Phaeodactylibacter</taxon>
    </lineage>
</organism>
<feature type="region of interest" description="Disordered" evidence="1">
    <location>
        <begin position="1"/>
        <end position="29"/>
    </location>
</feature>
<evidence type="ECO:0000313" key="2">
    <source>
        <dbReference type="EMBL" id="KGE88152.1"/>
    </source>
</evidence>
<comment type="caution">
    <text evidence="2">The sequence shown here is derived from an EMBL/GenBank/DDBJ whole genome shotgun (WGS) entry which is preliminary data.</text>
</comment>